<dbReference type="SUPFAM" id="SSF48452">
    <property type="entry name" value="TPR-like"/>
    <property type="match status" value="1"/>
</dbReference>
<proteinExistence type="inferred from homology"/>
<dbReference type="AlphaFoldDB" id="A0AAU7JB29"/>
<dbReference type="EMBL" id="CP157484">
    <property type="protein sequence ID" value="XBO37515.1"/>
    <property type="molecule type" value="Genomic_DNA"/>
</dbReference>
<comment type="similarity">
    <text evidence="1">Belongs to the TTC38 family.</text>
</comment>
<keyword evidence="4" id="KW-0802">TPR repeat</keyword>
<dbReference type="InterPro" id="IPR033891">
    <property type="entry name" value="TTC38"/>
</dbReference>
<dbReference type="CDD" id="cd05804">
    <property type="entry name" value="StaR_like"/>
    <property type="match status" value="1"/>
</dbReference>
<evidence type="ECO:0000256" key="2">
    <source>
        <dbReference type="ARBA" id="ARBA00019992"/>
    </source>
</evidence>
<evidence type="ECO:0000256" key="3">
    <source>
        <dbReference type="ARBA" id="ARBA00022737"/>
    </source>
</evidence>
<dbReference type="InterPro" id="IPR011990">
    <property type="entry name" value="TPR-like_helical_dom_sf"/>
</dbReference>
<evidence type="ECO:0000256" key="1">
    <source>
        <dbReference type="ARBA" id="ARBA00005857"/>
    </source>
</evidence>
<dbReference type="Gene3D" id="1.25.40.10">
    <property type="entry name" value="Tetratricopeptide repeat domain"/>
    <property type="match status" value="1"/>
</dbReference>
<gene>
    <name evidence="5" type="ORF">ABEG18_17525</name>
</gene>
<protein>
    <recommendedName>
        <fullName evidence="2">Tetratricopeptide repeat protein 38</fullName>
    </recommendedName>
</protein>
<dbReference type="RefSeq" id="WP_406854338.1">
    <property type="nucleotide sequence ID" value="NZ_CP157484.1"/>
</dbReference>
<evidence type="ECO:0000313" key="5">
    <source>
        <dbReference type="EMBL" id="XBO37515.1"/>
    </source>
</evidence>
<dbReference type="PANTHER" id="PTHR16263">
    <property type="entry name" value="TETRATRICOPEPTIDE REPEAT PROTEIN 38"/>
    <property type="match status" value="1"/>
</dbReference>
<reference evidence="5" key="1">
    <citation type="submission" date="2024-05" db="EMBL/GenBank/DDBJ databases">
        <authorList>
            <person name="Kim S."/>
            <person name="Heo J."/>
            <person name="Choi H."/>
            <person name="Choi Y."/>
            <person name="Kwon S.-W."/>
            <person name="Kim Y."/>
        </authorList>
    </citation>
    <scope>NUCLEOTIDE SEQUENCE</scope>
    <source>
        <strain evidence="5">KACC 23698</strain>
    </source>
</reference>
<keyword evidence="3" id="KW-0677">Repeat</keyword>
<sequence length="443" mass="48152">MIVDHYGGRHATASRTAVAAFDQAVSCLARHRPGAAEAIAEALANDPDLISAHALRGLASVFLARSECMQAARRDHAQANALAQRRTDASDDEKALVAALGYAVEGRLLAAADILDRALQDRPTAFLLVKASNALRFMAGDLGGMLATTQRVLPSWTDERPGAGFVLGCHAFGLEEAGQLADAERIGLRAAELEPDDAWAMHAVSHVHETQMRTAEGVAWLEQSRPRWSRCHNFRFHLSWHLALFELERGRLDRVLALYDEEVRPTPTDDFRDVANAASLLWRLEQEGVAVGDRWAELAMIARRRSQDVTLVFASLHHLLALVGAGARGEALALVQALEAEPRGDQAVVAQRAGIDVARVILGLDRGGAARAVASRLHLLGGSHAQRDVFLRILALAAADRGDRSGYDTVLACRSGLRREDRFARFAADRLARAEAAQRRRVA</sequence>
<dbReference type="PANTHER" id="PTHR16263:SF4">
    <property type="entry name" value="TETRATRICOPEPTIDE REPEAT PROTEIN 38"/>
    <property type="match status" value="1"/>
</dbReference>
<evidence type="ECO:0000256" key="4">
    <source>
        <dbReference type="ARBA" id="ARBA00022803"/>
    </source>
</evidence>
<accession>A0AAU7JB29</accession>
<name>A0AAU7JB29_9HYPH</name>
<organism evidence="5">
    <name type="scientific">Alsobacter sp. KACC 23698</name>
    <dbReference type="NCBI Taxonomy" id="3149229"/>
    <lineage>
        <taxon>Bacteria</taxon>
        <taxon>Pseudomonadati</taxon>
        <taxon>Pseudomonadota</taxon>
        <taxon>Alphaproteobacteria</taxon>
        <taxon>Hyphomicrobiales</taxon>
        <taxon>Alsobacteraceae</taxon>
        <taxon>Alsobacter</taxon>
    </lineage>
</organism>